<feature type="domain" description="Protein kinase" evidence="2">
    <location>
        <begin position="1"/>
        <end position="167"/>
    </location>
</feature>
<dbReference type="GO" id="GO:0006974">
    <property type="term" value="P:DNA damage response"/>
    <property type="evidence" value="ECO:0007669"/>
    <property type="project" value="TreeGrafter"/>
</dbReference>
<evidence type="ECO:0000313" key="4">
    <source>
        <dbReference type="Proteomes" id="UP000689129"/>
    </source>
</evidence>
<dbReference type="InterPro" id="IPR000719">
    <property type="entry name" value="Prot_kinase_dom"/>
</dbReference>
<organism evidence="3 4">
    <name type="scientific">Verticillium longisporum</name>
    <name type="common">Verticillium dahliae var. longisporum</name>
    <dbReference type="NCBI Taxonomy" id="100787"/>
    <lineage>
        <taxon>Eukaryota</taxon>
        <taxon>Fungi</taxon>
        <taxon>Dikarya</taxon>
        <taxon>Ascomycota</taxon>
        <taxon>Pezizomycotina</taxon>
        <taxon>Sordariomycetes</taxon>
        <taxon>Hypocreomycetidae</taxon>
        <taxon>Glomerellales</taxon>
        <taxon>Plectosphaerellaceae</taxon>
        <taxon>Verticillium</taxon>
    </lineage>
</organism>
<dbReference type="EMBL" id="JAEMWZ010000215">
    <property type="protein sequence ID" value="KAG7131004.1"/>
    <property type="molecule type" value="Genomic_DNA"/>
</dbReference>
<dbReference type="Pfam" id="PF00069">
    <property type="entry name" value="Pkinase"/>
    <property type="match status" value="1"/>
</dbReference>
<name>A0A8I3AMF1_VERLO</name>
<dbReference type="InterPro" id="IPR053235">
    <property type="entry name" value="Ser_Thr_kinase"/>
</dbReference>
<dbReference type="GO" id="GO:0005524">
    <property type="term" value="F:ATP binding"/>
    <property type="evidence" value="ECO:0007669"/>
    <property type="project" value="InterPro"/>
</dbReference>
<dbReference type="OrthoDB" id="5979581at2759"/>
<dbReference type="AlphaFoldDB" id="A0A8I3AMF1"/>
<dbReference type="PANTHER" id="PTHR24361:SF613">
    <property type="entry name" value="NUCLEAR RECEPTOR-BINDING PROTEIN-RELATED"/>
    <property type="match status" value="1"/>
</dbReference>
<dbReference type="GO" id="GO:0004674">
    <property type="term" value="F:protein serine/threonine kinase activity"/>
    <property type="evidence" value="ECO:0007669"/>
    <property type="project" value="TreeGrafter"/>
</dbReference>
<gene>
    <name evidence="3" type="ORF">HYQ45_010303</name>
</gene>
<accession>A0A8I3AMF1</accession>
<comment type="caution">
    <text evidence="3">The sequence shown here is derived from an EMBL/GenBank/DDBJ whole genome shotgun (WGS) entry which is preliminary data.</text>
</comment>
<feature type="region of interest" description="Disordered" evidence="1">
    <location>
        <begin position="1"/>
        <end position="35"/>
    </location>
</feature>
<dbReference type="PANTHER" id="PTHR24361">
    <property type="entry name" value="MITOGEN-ACTIVATED KINASE KINASE KINASE"/>
    <property type="match status" value="1"/>
</dbReference>
<evidence type="ECO:0000259" key="2">
    <source>
        <dbReference type="PROSITE" id="PS50011"/>
    </source>
</evidence>
<dbReference type="GO" id="GO:0005737">
    <property type="term" value="C:cytoplasm"/>
    <property type="evidence" value="ECO:0007669"/>
    <property type="project" value="TreeGrafter"/>
</dbReference>
<sequence>MLTDLGTAFSPAHETRLQSFTPRKTRPPEPRFDPTTPLSYASDIWSLGCIIWEILGVRPFLDIFLPELDDVTANQIDALGPLPDEWWDAWDGKWKRFVANGQPTEGRQPWTFDQRFEDAIQGPRRRRKWDTMDERESKAFCEFIKDILKFRPGERPTAEDILRSQWMTE</sequence>
<protein>
    <recommendedName>
        <fullName evidence="2">Protein kinase domain-containing protein</fullName>
    </recommendedName>
</protein>
<proteinExistence type="predicted"/>
<evidence type="ECO:0000256" key="1">
    <source>
        <dbReference type="SAM" id="MobiDB-lite"/>
    </source>
</evidence>
<dbReference type="PROSITE" id="PS50011">
    <property type="entry name" value="PROTEIN_KINASE_DOM"/>
    <property type="match status" value="1"/>
</dbReference>
<dbReference type="Proteomes" id="UP000689129">
    <property type="component" value="Unassembled WGS sequence"/>
</dbReference>
<reference evidence="3" key="1">
    <citation type="journal article" date="2021" name="Mol. Plant Pathol.">
        <title>A 20-kb lineage-specific genomic region tames virulence in pathogenic amphidiploid Verticillium longisporum.</title>
        <authorList>
            <person name="Harting R."/>
            <person name="Starke J."/>
            <person name="Kusch H."/>
            <person name="Poggeler S."/>
            <person name="Maurus I."/>
            <person name="Schluter R."/>
            <person name="Landesfeind M."/>
            <person name="Bulla I."/>
            <person name="Nowrousian M."/>
            <person name="de Jonge R."/>
            <person name="Stahlhut G."/>
            <person name="Hoff K.J."/>
            <person name="Asshauer K.P."/>
            <person name="Thurmer A."/>
            <person name="Stanke M."/>
            <person name="Daniel R."/>
            <person name="Morgenstern B."/>
            <person name="Thomma B.P.H.J."/>
            <person name="Kronstad J.W."/>
            <person name="Braus-Stromeyer S.A."/>
            <person name="Braus G.H."/>
        </authorList>
    </citation>
    <scope>NUCLEOTIDE SEQUENCE</scope>
    <source>
        <strain evidence="3">Vl32</strain>
    </source>
</reference>
<evidence type="ECO:0000313" key="3">
    <source>
        <dbReference type="EMBL" id="KAG7131004.1"/>
    </source>
</evidence>